<feature type="signal peptide" evidence="1">
    <location>
        <begin position="1"/>
        <end position="25"/>
    </location>
</feature>
<organism evidence="2 3">
    <name type="scientific">Symmachiella dynata</name>
    <dbReference type="NCBI Taxonomy" id="2527995"/>
    <lineage>
        <taxon>Bacteria</taxon>
        <taxon>Pseudomonadati</taxon>
        <taxon>Planctomycetota</taxon>
        <taxon>Planctomycetia</taxon>
        <taxon>Planctomycetales</taxon>
        <taxon>Planctomycetaceae</taxon>
        <taxon>Symmachiella</taxon>
    </lineage>
</organism>
<dbReference type="EMBL" id="CP036276">
    <property type="protein sequence ID" value="QDU41672.1"/>
    <property type="molecule type" value="Genomic_DNA"/>
</dbReference>
<dbReference type="Proteomes" id="UP000319383">
    <property type="component" value="Chromosome"/>
</dbReference>
<dbReference type="RefSeq" id="WP_145373685.1">
    <property type="nucleotide sequence ID" value="NZ_CP036276.1"/>
</dbReference>
<protein>
    <submittedName>
        <fullName evidence="2">Uncharacterized protein</fullName>
    </submittedName>
</protein>
<evidence type="ECO:0000256" key="1">
    <source>
        <dbReference type="SAM" id="SignalP"/>
    </source>
</evidence>
<keyword evidence="3" id="KW-1185">Reference proteome</keyword>
<reference evidence="2 3" key="1">
    <citation type="submission" date="2019-02" db="EMBL/GenBank/DDBJ databases">
        <title>Deep-cultivation of Planctomycetes and their phenomic and genomic characterization uncovers novel biology.</title>
        <authorList>
            <person name="Wiegand S."/>
            <person name="Jogler M."/>
            <person name="Boedeker C."/>
            <person name="Pinto D."/>
            <person name="Vollmers J."/>
            <person name="Rivas-Marin E."/>
            <person name="Kohn T."/>
            <person name="Peeters S.H."/>
            <person name="Heuer A."/>
            <person name="Rast P."/>
            <person name="Oberbeckmann S."/>
            <person name="Bunk B."/>
            <person name="Jeske O."/>
            <person name="Meyerdierks A."/>
            <person name="Storesund J.E."/>
            <person name="Kallscheuer N."/>
            <person name="Luecker S."/>
            <person name="Lage O.M."/>
            <person name="Pohl T."/>
            <person name="Merkel B.J."/>
            <person name="Hornburger P."/>
            <person name="Mueller R.-W."/>
            <person name="Bruemmer F."/>
            <person name="Labrenz M."/>
            <person name="Spormann A.M."/>
            <person name="Op den Camp H."/>
            <person name="Overmann J."/>
            <person name="Amann R."/>
            <person name="Jetten M.S.M."/>
            <person name="Mascher T."/>
            <person name="Medema M.H."/>
            <person name="Devos D.P."/>
            <person name="Kaster A.-K."/>
            <person name="Ovreas L."/>
            <person name="Rohde M."/>
            <person name="Galperin M.Y."/>
            <person name="Jogler C."/>
        </authorList>
    </citation>
    <scope>NUCLEOTIDE SEQUENCE [LARGE SCALE GENOMIC DNA]</scope>
    <source>
        <strain evidence="2 3">Mal52</strain>
    </source>
</reference>
<name>A0A517ZGU4_9PLAN</name>
<dbReference type="KEGG" id="sdyn:Mal52_01250"/>
<accession>A0A517ZGU4</accession>
<sequence length="467" mass="52808" precursor="true">MTSLRNIRQVLVIVALAYVASPTLADSPQTIEMQLAGQDGNERHGYGNCQWLHPHDTCQETDLKLPELASENPVFYAAKFGEADDSVFTFVIDKTPDSKNSYNVVYVDANNDNRIDPKTERFPFTLGSTRKATPLRIPLMVTNGDVTAPYFVNFTAFPYQDKNNRKQRVHANLRNSSYYKGEADFDGQRHNFIVLDLNSNGRYNDYELKLFKGDRLLIDLDHDGHFRSFEDPKKNESFPLSRFTFVAGRWFSILPSPDGSRAKIAAVDPPMGVVEAAPHVSRVKLRSASQTLDLIFHDGQAEAIVGAYEIHEIELTSPRGEALEWSLTARLKKNDRPKVVVTKDETLKLDVGEPLRVELDIEPQKNRARMVKLRMQIVGNRGATYLYNEDQEIVAPPGLIVLDSNERPVATWPVRNRIILGDIGNSWSVPRSFTGKYELWPVVDLPGLDFETVGREVEFRDGEIVMP</sequence>
<evidence type="ECO:0000313" key="2">
    <source>
        <dbReference type="EMBL" id="QDU41672.1"/>
    </source>
</evidence>
<evidence type="ECO:0000313" key="3">
    <source>
        <dbReference type="Proteomes" id="UP000319383"/>
    </source>
</evidence>
<proteinExistence type="predicted"/>
<keyword evidence="1" id="KW-0732">Signal</keyword>
<dbReference type="AlphaFoldDB" id="A0A517ZGU4"/>
<gene>
    <name evidence="2" type="ORF">Mal52_01250</name>
</gene>
<feature type="chain" id="PRO_5022067500" evidence="1">
    <location>
        <begin position="26"/>
        <end position="467"/>
    </location>
</feature>